<dbReference type="InParanoid" id="A0A2R5GYE9"/>
<comment type="caution">
    <text evidence="2">The sequence shown here is derived from an EMBL/GenBank/DDBJ whole genome shotgun (WGS) entry which is preliminary data.</text>
</comment>
<name>A0A2R5GYE9_9STRA</name>
<evidence type="ECO:0000256" key="1">
    <source>
        <dbReference type="SAM" id="MobiDB-lite"/>
    </source>
</evidence>
<proteinExistence type="predicted"/>
<evidence type="ECO:0000313" key="2">
    <source>
        <dbReference type="EMBL" id="GBG34838.1"/>
    </source>
</evidence>
<dbReference type="EMBL" id="BEYU01000220">
    <property type="protein sequence ID" value="GBG34838.1"/>
    <property type="molecule type" value="Genomic_DNA"/>
</dbReference>
<keyword evidence="3" id="KW-1185">Reference proteome</keyword>
<gene>
    <name evidence="2" type="ORF">FCC1311_110602</name>
</gene>
<dbReference type="Proteomes" id="UP000241890">
    <property type="component" value="Unassembled WGS sequence"/>
</dbReference>
<organism evidence="2 3">
    <name type="scientific">Hondaea fermentalgiana</name>
    <dbReference type="NCBI Taxonomy" id="2315210"/>
    <lineage>
        <taxon>Eukaryota</taxon>
        <taxon>Sar</taxon>
        <taxon>Stramenopiles</taxon>
        <taxon>Bigyra</taxon>
        <taxon>Labyrinthulomycetes</taxon>
        <taxon>Thraustochytrida</taxon>
        <taxon>Thraustochytriidae</taxon>
        <taxon>Hondaea</taxon>
    </lineage>
</organism>
<feature type="region of interest" description="Disordered" evidence="1">
    <location>
        <begin position="454"/>
        <end position="487"/>
    </location>
</feature>
<feature type="compositionally biased region" description="Basic and acidic residues" evidence="1">
    <location>
        <begin position="460"/>
        <end position="478"/>
    </location>
</feature>
<feature type="region of interest" description="Disordered" evidence="1">
    <location>
        <begin position="147"/>
        <end position="175"/>
    </location>
</feature>
<sequence>MLRAVHMELMNRLCGRWTSDELASLRVLQNIWEAKRTFEPALTAEVFRTIASKSQAHFLTDFMVHTGSSIVKEILAHPADTTPAGQEVLGFHTSVLVYAAQYMSSVIVETSELPLELLETFYMLVSCEAPFYRTVWPFVYGRGPTVGENEMENNPRRKASSARSKNLGNDLDDDHDDDEGGQAFQFLGILAAFPTWQARLEICDLVHGYIYKSSFDSSLDPMFDIAHNATRQYKPVRLEEELRVKRIGETAKRPQLALAKLQQLSELLALYGITGMSLDKIGELLSRCRYNDLRTYFELRAFMEYWAEPLIAAVAQVEMDDTSRYIHHVVEWCASYLIEEISTQVRVRHLVLLTRLLSISTQCSASFASYTIGTQKEIVRLAEYGNFFFIIDALLSGNADLYDENGGVLDPTSREMQAILLTPLFYAWDWITAPRFKAVLLHFRTSDHQRLQLGRKRRSKYEASAKRQEEKSRKEKGLIGRIRSNWK</sequence>
<protein>
    <submittedName>
        <fullName evidence="2">Uncharacterized protein</fullName>
    </submittedName>
</protein>
<evidence type="ECO:0000313" key="3">
    <source>
        <dbReference type="Proteomes" id="UP000241890"/>
    </source>
</evidence>
<dbReference type="AlphaFoldDB" id="A0A2R5GYE9"/>
<accession>A0A2R5GYE9</accession>
<reference evidence="2 3" key="1">
    <citation type="submission" date="2017-12" db="EMBL/GenBank/DDBJ databases">
        <title>Sequencing, de novo assembly and annotation of complete genome of a new Thraustochytrid species, strain FCC1311.</title>
        <authorList>
            <person name="Sedici K."/>
            <person name="Godart F."/>
            <person name="Aiese Cigliano R."/>
            <person name="Sanseverino W."/>
            <person name="Barakat M."/>
            <person name="Ortet P."/>
            <person name="Marechal E."/>
            <person name="Cagnac O."/>
            <person name="Amato A."/>
        </authorList>
    </citation>
    <scope>NUCLEOTIDE SEQUENCE [LARGE SCALE GENOMIC DNA]</scope>
</reference>